<organism evidence="2 3">
    <name type="scientific">Photobacterium jeanii</name>
    <dbReference type="NCBI Taxonomy" id="858640"/>
    <lineage>
        <taxon>Bacteria</taxon>
        <taxon>Pseudomonadati</taxon>
        <taxon>Pseudomonadota</taxon>
        <taxon>Gammaproteobacteria</taxon>
        <taxon>Vibrionales</taxon>
        <taxon>Vibrionaceae</taxon>
        <taxon>Photobacterium</taxon>
    </lineage>
</organism>
<dbReference type="Proteomes" id="UP000078503">
    <property type="component" value="Unassembled WGS sequence"/>
</dbReference>
<evidence type="ECO:0000313" key="3">
    <source>
        <dbReference type="Proteomes" id="UP000078503"/>
    </source>
</evidence>
<dbReference type="RefSeq" id="WP_068329147.1">
    <property type="nucleotide sequence ID" value="NZ_LVHF01000012.1"/>
</dbReference>
<evidence type="ECO:0000256" key="1">
    <source>
        <dbReference type="SAM" id="MobiDB-lite"/>
    </source>
</evidence>
<feature type="region of interest" description="Disordered" evidence="1">
    <location>
        <begin position="28"/>
        <end position="62"/>
    </location>
</feature>
<accession>A0A178KM90</accession>
<evidence type="ECO:0000313" key="2">
    <source>
        <dbReference type="EMBL" id="OAN18459.1"/>
    </source>
</evidence>
<dbReference type="OrthoDB" id="5817365at2"/>
<keyword evidence="3" id="KW-1185">Reference proteome</keyword>
<protein>
    <submittedName>
        <fullName evidence="2">Uncharacterized protein</fullName>
    </submittedName>
</protein>
<reference evidence="2 3" key="1">
    <citation type="submission" date="2016-03" db="EMBL/GenBank/DDBJ databases">
        <title>Photobacterium proteolyticum sp. nov. a protease producing bacterium isolated from ocean sediments of Laizhou Bay.</title>
        <authorList>
            <person name="Li Y."/>
        </authorList>
    </citation>
    <scope>NUCLEOTIDE SEQUENCE [LARGE SCALE GENOMIC DNA]</scope>
    <source>
        <strain evidence="2 3">R-40508</strain>
    </source>
</reference>
<comment type="caution">
    <text evidence="2">The sequence shown here is derived from an EMBL/GenBank/DDBJ whole genome shotgun (WGS) entry which is preliminary data.</text>
</comment>
<dbReference type="AlphaFoldDB" id="A0A178KM90"/>
<sequence>MINANNHLPYPSRDPYRKVLKTKALDERKQAIVEQTQAKDEQEQPPNKKKKRKHQGKLDIYV</sequence>
<dbReference type="EMBL" id="LVHF01000012">
    <property type="protein sequence ID" value="OAN18459.1"/>
    <property type="molecule type" value="Genomic_DNA"/>
</dbReference>
<gene>
    <name evidence="2" type="ORF">A3K86_06105</name>
</gene>
<proteinExistence type="predicted"/>
<name>A0A178KM90_9GAMM</name>
<dbReference type="STRING" id="858640.A3K86_06105"/>
<feature type="compositionally biased region" description="Basic and acidic residues" evidence="1">
    <location>
        <begin position="28"/>
        <end position="42"/>
    </location>
</feature>